<dbReference type="SUPFAM" id="SSF55681">
    <property type="entry name" value="Class II aaRS and biotin synthetases"/>
    <property type="match status" value="1"/>
</dbReference>
<comment type="caution">
    <text evidence="10">The sequence shown here is derived from an EMBL/GenBank/DDBJ whole genome shotgun (WGS) entry which is preliminary data.</text>
</comment>
<gene>
    <name evidence="8" type="primary">proS</name>
    <name evidence="10" type="ORF">CRV12_02245</name>
</gene>
<comment type="similarity">
    <text evidence="8">Belongs to the class-II aminoacyl-tRNA synthetase family. ProS type 1 subfamily.</text>
</comment>
<dbReference type="SUPFAM" id="SSF55826">
    <property type="entry name" value="YbaK/ProRS associated domain"/>
    <property type="match status" value="1"/>
</dbReference>
<dbReference type="InterPro" id="IPR036754">
    <property type="entry name" value="YbaK/aa-tRNA-synt-asso_dom_sf"/>
</dbReference>
<evidence type="ECO:0000256" key="2">
    <source>
        <dbReference type="ARBA" id="ARBA00022598"/>
    </source>
</evidence>
<dbReference type="FunFam" id="3.30.930.10:FF:000012">
    <property type="entry name" value="Proline--tRNA ligase"/>
    <property type="match status" value="1"/>
</dbReference>
<dbReference type="InterPro" id="IPR002316">
    <property type="entry name" value="Pro-tRNA-ligase_IIa"/>
</dbReference>
<dbReference type="PANTHER" id="PTHR42753">
    <property type="entry name" value="MITOCHONDRIAL RIBOSOME PROTEIN L39/PROLYL-TRNA LIGASE FAMILY MEMBER"/>
    <property type="match status" value="1"/>
</dbReference>
<dbReference type="RefSeq" id="WP_136131039.1">
    <property type="nucleotide sequence ID" value="NZ_PDKT01000002.1"/>
</dbReference>
<dbReference type="Gene3D" id="3.90.960.10">
    <property type="entry name" value="YbaK/aminoacyl-tRNA synthetase-associated domain"/>
    <property type="match status" value="1"/>
</dbReference>
<dbReference type="InterPro" id="IPR006195">
    <property type="entry name" value="aa-tRNA-synth_II"/>
</dbReference>
<dbReference type="Pfam" id="PF04073">
    <property type="entry name" value="tRNA_edit"/>
    <property type="match status" value="1"/>
</dbReference>
<dbReference type="GO" id="GO:0005829">
    <property type="term" value="C:cytosol"/>
    <property type="evidence" value="ECO:0007669"/>
    <property type="project" value="TreeGrafter"/>
</dbReference>
<dbReference type="Proteomes" id="UP000296153">
    <property type="component" value="Unassembled WGS sequence"/>
</dbReference>
<dbReference type="PANTHER" id="PTHR42753:SF2">
    <property type="entry name" value="PROLINE--TRNA LIGASE"/>
    <property type="match status" value="1"/>
</dbReference>
<keyword evidence="2 8" id="KW-0436">Ligase</keyword>
<dbReference type="Pfam" id="PF03129">
    <property type="entry name" value="HGTP_anticodon"/>
    <property type="match status" value="1"/>
</dbReference>
<dbReference type="PRINTS" id="PR01046">
    <property type="entry name" value="TRNASYNTHPRO"/>
</dbReference>
<dbReference type="HAMAP" id="MF_01569">
    <property type="entry name" value="Pro_tRNA_synth_type1"/>
    <property type="match status" value="1"/>
</dbReference>
<evidence type="ECO:0000256" key="7">
    <source>
        <dbReference type="ARBA" id="ARBA00047671"/>
    </source>
</evidence>
<dbReference type="OrthoDB" id="9809052at2"/>
<sequence>MRISKYLLSTCKNVSFDNEIISYRLMLRAGLVRKLSSGLYIWLPTGLRVLKKIENIVRKQMNKTGAIEILMPIVQPADLWQKSGRWEKYGPELLKITDRHNRLCVLGPTHEEVITNLIRNELNSYKQLPINLYQIQTKFRDEIRSRFGVIRSREFIMKDAYSFHLTEESLKETYDIMYNAYCNIFNEIGLNFRVVQANTGSIGGNISHEFQVVADSGEDRMVFSTESNYAANIEFAESAISTDILSLPTQDLLQIDTPNVNSITSLVNNFHIPIEKTIKTLIVKGSKENRCNLVALLIRGDHELNAKKIEKLNIVNSPLTFADEKEIRLEIGAGPGSIGPIGLHIPIIIDRTVSTMSDFTAGANIDGKHYTGINWGRDLPITNIADIRNVVEGDFSPDGKGLLKIKNCIEVGHIFQLGTRYSNKMKAFIQTRNNNKTILMGCYGIGITRIIAAVIEQNYDKHGIIWPIALSPFEVAIIPINMYGSCLVRKTAEDIYNQLILEQVDVILDDRKEHPGIMLTDIELIGIPYIIIIGDNNLRNNIIECKIRLTGEIKRIKKNKIIDFILKKIK</sequence>
<comment type="domain">
    <text evidence="8">Consists of three domains: the N-terminal catalytic domain, the editing domain and the C-terminal anticodon-binding domain.</text>
</comment>
<dbReference type="AlphaFoldDB" id="A0A2P5T0A4"/>
<evidence type="ECO:0000259" key="9">
    <source>
        <dbReference type="PROSITE" id="PS50862"/>
    </source>
</evidence>
<keyword evidence="1 8" id="KW-0963">Cytoplasm</keyword>
<dbReference type="Gene3D" id="3.40.50.800">
    <property type="entry name" value="Anticodon-binding domain"/>
    <property type="match status" value="1"/>
</dbReference>
<reference evidence="10 11" key="1">
    <citation type="journal article" date="2018" name="Genome Biol. Evol.">
        <title>Cladogenesis and Genomic Streamlining in Extracellular Endosymbionts of Tropical Stink Bugs.</title>
        <authorList>
            <person name="Otero-Bravo A."/>
            <person name="Goffredi S."/>
            <person name="Sabree Z.L."/>
        </authorList>
    </citation>
    <scope>NUCLEOTIDE SEQUENCE [LARGE SCALE GENOMIC DNA]</scope>
    <source>
        <strain evidence="10 11">SoEE</strain>
    </source>
</reference>
<dbReference type="GO" id="GO:0006433">
    <property type="term" value="P:prolyl-tRNA aminoacylation"/>
    <property type="evidence" value="ECO:0007669"/>
    <property type="project" value="UniProtKB-UniRule"/>
</dbReference>
<dbReference type="InterPro" id="IPR004154">
    <property type="entry name" value="Anticodon-bd"/>
</dbReference>
<dbReference type="PROSITE" id="PS50862">
    <property type="entry name" value="AA_TRNA_LIGASE_II"/>
    <property type="match status" value="1"/>
</dbReference>
<evidence type="ECO:0000256" key="1">
    <source>
        <dbReference type="ARBA" id="ARBA00022490"/>
    </source>
</evidence>
<comment type="catalytic activity">
    <reaction evidence="7 8">
        <text>tRNA(Pro) + L-proline + ATP = L-prolyl-tRNA(Pro) + AMP + diphosphate</text>
        <dbReference type="Rhea" id="RHEA:14305"/>
        <dbReference type="Rhea" id="RHEA-COMP:9700"/>
        <dbReference type="Rhea" id="RHEA-COMP:9702"/>
        <dbReference type="ChEBI" id="CHEBI:30616"/>
        <dbReference type="ChEBI" id="CHEBI:33019"/>
        <dbReference type="ChEBI" id="CHEBI:60039"/>
        <dbReference type="ChEBI" id="CHEBI:78442"/>
        <dbReference type="ChEBI" id="CHEBI:78532"/>
        <dbReference type="ChEBI" id="CHEBI:456215"/>
        <dbReference type="EC" id="6.1.1.15"/>
    </reaction>
</comment>
<dbReference type="NCBIfam" id="NF006625">
    <property type="entry name" value="PRK09194.1"/>
    <property type="match status" value="1"/>
</dbReference>
<evidence type="ECO:0000256" key="4">
    <source>
        <dbReference type="ARBA" id="ARBA00022840"/>
    </source>
</evidence>
<dbReference type="InterPro" id="IPR050062">
    <property type="entry name" value="Pro-tRNA_synthetase"/>
</dbReference>
<dbReference type="InterPro" id="IPR045864">
    <property type="entry name" value="aa-tRNA-synth_II/BPL/LPL"/>
</dbReference>
<feature type="domain" description="Aminoacyl-transfer RNA synthetases class-II family profile" evidence="9">
    <location>
        <begin position="6"/>
        <end position="467"/>
    </location>
</feature>
<keyword evidence="6 8" id="KW-0030">Aminoacyl-tRNA synthetase</keyword>
<dbReference type="GO" id="GO:0004827">
    <property type="term" value="F:proline-tRNA ligase activity"/>
    <property type="evidence" value="ECO:0007669"/>
    <property type="project" value="UniProtKB-UniRule"/>
</dbReference>
<dbReference type="SUPFAM" id="SSF52954">
    <property type="entry name" value="Class II aaRS ABD-related"/>
    <property type="match status" value="1"/>
</dbReference>
<dbReference type="InterPro" id="IPR036621">
    <property type="entry name" value="Anticodon-bd_dom_sf"/>
</dbReference>
<dbReference type="CDD" id="cd04334">
    <property type="entry name" value="ProRS-INS"/>
    <property type="match status" value="1"/>
</dbReference>
<accession>A0A2P5T0A4</accession>
<dbReference type="InterPro" id="IPR004500">
    <property type="entry name" value="Pro-tRNA-synth_IIa_bac-type"/>
</dbReference>
<evidence type="ECO:0000313" key="10">
    <source>
        <dbReference type="EMBL" id="PPI88011.1"/>
    </source>
</evidence>
<organism evidence="10 11">
    <name type="scientific">Candidatus Pantoea edessiphila</name>
    <dbReference type="NCBI Taxonomy" id="2044610"/>
    <lineage>
        <taxon>Bacteria</taxon>
        <taxon>Pseudomonadati</taxon>
        <taxon>Pseudomonadota</taxon>
        <taxon>Gammaproteobacteria</taxon>
        <taxon>Enterobacterales</taxon>
        <taxon>Erwiniaceae</taxon>
        <taxon>Pantoea</taxon>
    </lineage>
</organism>
<dbReference type="NCBIfam" id="TIGR00409">
    <property type="entry name" value="proS_fam_II"/>
    <property type="match status" value="1"/>
</dbReference>
<name>A0A2P5T0A4_9GAMM</name>
<evidence type="ECO:0000313" key="11">
    <source>
        <dbReference type="Proteomes" id="UP000296153"/>
    </source>
</evidence>
<dbReference type="GO" id="GO:0005524">
    <property type="term" value="F:ATP binding"/>
    <property type="evidence" value="ECO:0007669"/>
    <property type="project" value="UniProtKB-UniRule"/>
</dbReference>
<protein>
    <recommendedName>
        <fullName evidence="8">Proline--tRNA ligase</fullName>
        <ecNumber evidence="8">6.1.1.15</ecNumber>
    </recommendedName>
    <alternativeName>
        <fullName evidence="8">Prolyl-tRNA synthetase</fullName>
        <shortName evidence="8">ProRS</shortName>
    </alternativeName>
</protein>
<keyword evidence="3 8" id="KW-0547">Nucleotide-binding</keyword>
<dbReference type="Gene3D" id="3.30.930.10">
    <property type="entry name" value="Bira Bifunctional Protein, Domain 2"/>
    <property type="match status" value="2"/>
</dbReference>
<keyword evidence="4 8" id="KW-0067">ATP-binding</keyword>
<dbReference type="EMBL" id="PDKT01000002">
    <property type="protein sequence ID" value="PPI88011.1"/>
    <property type="molecule type" value="Genomic_DNA"/>
</dbReference>
<keyword evidence="5 8" id="KW-0648">Protein biosynthesis</keyword>
<dbReference type="CDD" id="cd00779">
    <property type="entry name" value="ProRS_core_prok"/>
    <property type="match status" value="1"/>
</dbReference>
<dbReference type="Pfam" id="PF00587">
    <property type="entry name" value="tRNA-synt_2b"/>
    <property type="match status" value="1"/>
</dbReference>
<comment type="function">
    <text evidence="8">Catalyzes the attachment of proline to tRNA(Pro) in a two-step reaction: proline is first activated by ATP to form Pro-AMP and then transferred to the acceptor end of tRNA(Pro). As ProRS can inadvertently accommodate and process non-cognate amino acids such as alanine and cysteine, to avoid such errors it has two additional distinct editing activities against alanine. One activity is designated as 'pretransfer' editing and involves the tRNA(Pro)-independent hydrolysis of activated Ala-AMP. The other activity is designated 'posttransfer' editing and involves deacylation of mischarged Ala-tRNA(Pro). The misacylated Cys-tRNA(Pro) is not edited by ProRS.</text>
</comment>
<dbReference type="InterPro" id="IPR002314">
    <property type="entry name" value="aa-tRNA-synt_IIb"/>
</dbReference>
<dbReference type="EC" id="6.1.1.15" evidence="8"/>
<evidence type="ECO:0000256" key="8">
    <source>
        <dbReference type="HAMAP-Rule" id="MF_01569"/>
    </source>
</evidence>
<dbReference type="InterPro" id="IPR023717">
    <property type="entry name" value="Pro-tRNA-Synthase_IIa_type1"/>
</dbReference>
<evidence type="ECO:0000256" key="6">
    <source>
        <dbReference type="ARBA" id="ARBA00023146"/>
    </source>
</evidence>
<comment type="subunit">
    <text evidence="8">Homodimer.</text>
</comment>
<dbReference type="InterPro" id="IPR007214">
    <property type="entry name" value="YbaK/aa-tRNA-synth-assoc-dom"/>
</dbReference>
<evidence type="ECO:0000256" key="3">
    <source>
        <dbReference type="ARBA" id="ARBA00022741"/>
    </source>
</evidence>
<comment type="subcellular location">
    <subcellularLocation>
        <location evidence="8">Cytoplasm</location>
    </subcellularLocation>
</comment>
<dbReference type="GO" id="GO:0002161">
    <property type="term" value="F:aminoacyl-tRNA deacylase activity"/>
    <property type="evidence" value="ECO:0007669"/>
    <property type="project" value="InterPro"/>
</dbReference>
<proteinExistence type="inferred from homology"/>
<evidence type="ECO:0000256" key="5">
    <source>
        <dbReference type="ARBA" id="ARBA00022917"/>
    </source>
</evidence>
<dbReference type="InterPro" id="IPR033730">
    <property type="entry name" value="ProRS_core_prok"/>
</dbReference>